<accession>A0A9P4LT32</accession>
<evidence type="ECO:0000256" key="6">
    <source>
        <dbReference type="ARBA" id="ARBA00023180"/>
    </source>
</evidence>
<reference evidence="10" key="1">
    <citation type="journal article" date="2020" name="Stud. Mycol.">
        <title>101 Dothideomycetes genomes: a test case for predicting lifestyles and emergence of pathogens.</title>
        <authorList>
            <person name="Haridas S."/>
            <person name="Albert R."/>
            <person name="Binder M."/>
            <person name="Bloem J."/>
            <person name="Labutti K."/>
            <person name="Salamov A."/>
            <person name="Andreopoulos B."/>
            <person name="Baker S."/>
            <person name="Barry K."/>
            <person name="Bills G."/>
            <person name="Bluhm B."/>
            <person name="Cannon C."/>
            <person name="Castanera R."/>
            <person name="Culley D."/>
            <person name="Daum C."/>
            <person name="Ezra D."/>
            <person name="Gonzalez J."/>
            <person name="Henrissat B."/>
            <person name="Kuo A."/>
            <person name="Liang C."/>
            <person name="Lipzen A."/>
            <person name="Lutzoni F."/>
            <person name="Magnuson J."/>
            <person name="Mondo S."/>
            <person name="Nolan M."/>
            <person name="Ohm R."/>
            <person name="Pangilinan J."/>
            <person name="Park H.-J."/>
            <person name="Ramirez L."/>
            <person name="Alfaro M."/>
            <person name="Sun H."/>
            <person name="Tritt A."/>
            <person name="Yoshinaga Y."/>
            <person name="Zwiers L.-H."/>
            <person name="Turgeon B."/>
            <person name="Goodwin S."/>
            <person name="Spatafora J."/>
            <person name="Crous P."/>
            <person name="Grigoriev I."/>
        </authorList>
    </citation>
    <scope>NUCLEOTIDE SEQUENCE</scope>
    <source>
        <strain evidence="10">CBS 110217</strain>
    </source>
</reference>
<evidence type="ECO:0000256" key="7">
    <source>
        <dbReference type="ARBA" id="ARBA00023277"/>
    </source>
</evidence>
<evidence type="ECO:0000256" key="9">
    <source>
        <dbReference type="RuleBase" id="RU367147"/>
    </source>
</evidence>
<dbReference type="EMBL" id="ML978155">
    <property type="protein sequence ID" value="KAF2036225.1"/>
    <property type="molecule type" value="Genomic_DNA"/>
</dbReference>
<comment type="similarity">
    <text evidence="9">Belongs to the carbohydrate esterase 1 (CE1) family.</text>
</comment>
<comment type="caution">
    <text evidence="10">The sequence shown here is derived from an EMBL/GenBank/DDBJ whole genome shotgun (WGS) entry which is preliminary data.</text>
</comment>
<dbReference type="PANTHER" id="PTHR43037">
    <property type="entry name" value="UNNAMED PRODUCT-RELATED"/>
    <property type="match status" value="1"/>
</dbReference>
<name>A0A9P4LT32_9PLEO</name>
<proteinExistence type="inferred from homology"/>
<keyword evidence="6" id="KW-0325">Glycoprotein</keyword>
<protein>
    <recommendedName>
        <fullName evidence="9">Carboxylic ester hydrolase</fullName>
        <ecNumber evidence="9">3.1.1.-</ecNumber>
    </recommendedName>
</protein>
<keyword evidence="7 9" id="KW-0119">Carbohydrate metabolism</keyword>
<dbReference type="NCBIfam" id="TIGR01840">
    <property type="entry name" value="esterase_phb"/>
    <property type="match status" value="1"/>
</dbReference>
<dbReference type="SUPFAM" id="SSF53474">
    <property type="entry name" value="alpha/beta-Hydrolases"/>
    <property type="match status" value="2"/>
</dbReference>
<keyword evidence="11" id="KW-1185">Reference proteome</keyword>
<dbReference type="InterPro" id="IPR010126">
    <property type="entry name" value="Esterase_phb"/>
</dbReference>
<dbReference type="Proteomes" id="UP000799777">
    <property type="component" value="Unassembled WGS sequence"/>
</dbReference>
<evidence type="ECO:0000313" key="10">
    <source>
        <dbReference type="EMBL" id="KAF2036225.1"/>
    </source>
</evidence>
<evidence type="ECO:0000256" key="4">
    <source>
        <dbReference type="ARBA" id="ARBA00022729"/>
    </source>
</evidence>
<dbReference type="InterPro" id="IPR050955">
    <property type="entry name" value="Plant_Biomass_Hydrol_Est"/>
</dbReference>
<keyword evidence="3 9" id="KW-0964">Secreted</keyword>
<comment type="function">
    <text evidence="9">Esterase involved in the hydrolysis of xylan, a major structural heterogeneous polysaccharide found in plant biomass representing the second most abundant polysaccharide in the biosphere, after cellulose.</text>
</comment>
<dbReference type="GO" id="GO:0045493">
    <property type="term" value="P:xylan catabolic process"/>
    <property type="evidence" value="ECO:0007669"/>
    <property type="project" value="UniProtKB-UniRule"/>
</dbReference>
<dbReference type="GO" id="GO:0005576">
    <property type="term" value="C:extracellular region"/>
    <property type="evidence" value="ECO:0007669"/>
    <property type="project" value="UniProtKB-SubCell"/>
</dbReference>
<evidence type="ECO:0000256" key="8">
    <source>
        <dbReference type="ARBA" id="ARBA00023326"/>
    </source>
</evidence>
<dbReference type="Gene3D" id="3.40.50.1820">
    <property type="entry name" value="alpha/beta hydrolase"/>
    <property type="match status" value="1"/>
</dbReference>
<comment type="subcellular location">
    <subcellularLocation>
        <location evidence="1 9">Secreted</location>
    </subcellularLocation>
</comment>
<dbReference type="PANTHER" id="PTHR43037:SF3">
    <property type="entry name" value="FERULOYL ESTERASE B"/>
    <property type="match status" value="1"/>
</dbReference>
<evidence type="ECO:0000256" key="1">
    <source>
        <dbReference type="ARBA" id="ARBA00004613"/>
    </source>
</evidence>
<dbReference type="InterPro" id="IPR029058">
    <property type="entry name" value="AB_hydrolase_fold"/>
</dbReference>
<sequence>MWGRNAVKQRGRLLLWLMQNCLFDQELRVQTFLSVAAAASLGKRAVTLGTLSQVTSFGKAPTAATFYIYVPKKLAASPGVIVAIHCCTGTAQAYYNGSPYKTLSEQYGFIVIYPSSPHSGTCWDVSSKQTLSHEGGGDSNTIANMVKWTWNEYKADASKVFVTGSSSGAMMTNVLAATYPDIFKAAIVYSGVGAGCFVSSSGGIDAWNSTCANGQSITTPQAWANIVLNMYPGYNGTRTKMQIYHGSTDSTFLPQNYKEMTKQWAGVFGYNYDKPQSTTNNDPQSSYRRTVWGPSVQGIYATDVGHTVPIRGSDDMKSFGFAWLLSHR</sequence>
<dbReference type="GO" id="GO:0052689">
    <property type="term" value="F:carboxylic ester hydrolase activity"/>
    <property type="evidence" value="ECO:0007669"/>
    <property type="project" value="UniProtKB-KW"/>
</dbReference>
<evidence type="ECO:0000256" key="3">
    <source>
        <dbReference type="ARBA" id="ARBA00022525"/>
    </source>
</evidence>
<dbReference type="EC" id="3.1.1.-" evidence="9"/>
<evidence type="ECO:0000256" key="2">
    <source>
        <dbReference type="ARBA" id="ARBA00022487"/>
    </source>
</evidence>
<dbReference type="Pfam" id="PF10503">
    <property type="entry name" value="Esterase_PHB"/>
    <property type="match status" value="1"/>
</dbReference>
<keyword evidence="8 9" id="KW-0624">Polysaccharide degradation</keyword>
<keyword evidence="2 9" id="KW-0719">Serine esterase</keyword>
<dbReference type="OrthoDB" id="2425929at2759"/>
<evidence type="ECO:0000256" key="5">
    <source>
        <dbReference type="ARBA" id="ARBA00022801"/>
    </source>
</evidence>
<organism evidence="10 11">
    <name type="scientific">Setomelanomma holmii</name>
    <dbReference type="NCBI Taxonomy" id="210430"/>
    <lineage>
        <taxon>Eukaryota</taxon>
        <taxon>Fungi</taxon>
        <taxon>Dikarya</taxon>
        <taxon>Ascomycota</taxon>
        <taxon>Pezizomycotina</taxon>
        <taxon>Dothideomycetes</taxon>
        <taxon>Pleosporomycetidae</taxon>
        <taxon>Pleosporales</taxon>
        <taxon>Pleosporineae</taxon>
        <taxon>Phaeosphaeriaceae</taxon>
        <taxon>Setomelanomma</taxon>
    </lineage>
</organism>
<dbReference type="AlphaFoldDB" id="A0A9P4LT32"/>
<evidence type="ECO:0000313" key="11">
    <source>
        <dbReference type="Proteomes" id="UP000799777"/>
    </source>
</evidence>
<keyword evidence="5 9" id="KW-0378">Hydrolase</keyword>
<gene>
    <name evidence="10" type="ORF">EK21DRAFT_96181</name>
</gene>
<keyword evidence="4" id="KW-0732">Signal</keyword>